<dbReference type="RefSeq" id="WP_218476446.1">
    <property type="nucleotide sequence ID" value="NZ_BAABJN010000018.1"/>
</dbReference>
<keyword evidence="2" id="KW-1185">Reference proteome</keyword>
<evidence type="ECO:0000313" key="2">
    <source>
        <dbReference type="Proteomes" id="UP000694257"/>
    </source>
</evidence>
<sequence>MGSSKRPGAREVVGVEVVVGEGDWVVVGAGVVAVGVGDGVVVDDSVVGDWVVDEGDWVVDDSVVVD</sequence>
<reference evidence="1 2" key="1">
    <citation type="submission" date="2021-07" db="EMBL/GenBank/DDBJ databases">
        <title>Whole Genome Sequence of Nocardia Iowensis.</title>
        <authorList>
            <person name="Lamm A."/>
            <person name="Collins-Fairclough A.M."/>
            <person name="Bunk B."/>
            <person name="Sproer C."/>
        </authorList>
    </citation>
    <scope>NUCLEOTIDE SEQUENCE [LARGE SCALE GENOMIC DNA]</scope>
    <source>
        <strain evidence="1 2">NRRL 5646</strain>
    </source>
</reference>
<dbReference type="Proteomes" id="UP000694257">
    <property type="component" value="Chromosome"/>
</dbReference>
<protein>
    <submittedName>
        <fullName evidence="1">Uncharacterized protein</fullName>
    </submittedName>
</protein>
<name>A0ABX8RWI8_NOCIO</name>
<proteinExistence type="predicted"/>
<dbReference type="EMBL" id="CP078145">
    <property type="protein sequence ID" value="QXN94029.1"/>
    <property type="molecule type" value="Genomic_DNA"/>
</dbReference>
<organism evidence="1 2">
    <name type="scientific">Nocardia iowensis</name>
    <dbReference type="NCBI Taxonomy" id="204891"/>
    <lineage>
        <taxon>Bacteria</taxon>
        <taxon>Bacillati</taxon>
        <taxon>Actinomycetota</taxon>
        <taxon>Actinomycetes</taxon>
        <taxon>Mycobacteriales</taxon>
        <taxon>Nocardiaceae</taxon>
        <taxon>Nocardia</taxon>
    </lineage>
</organism>
<accession>A0ABX8RWI8</accession>
<gene>
    <name evidence="1" type="ORF">KV110_13775</name>
</gene>
<evidence type="ECO:0000313" key="1">
    <source>
        <dbReference type="EMBL" id="QXN94029.1"/>
    </source>
</evidence>